<comment type="caution">
    <text evidence="2">The sequence shown here is derived from an EMBL/GenBank/DDBJ whole genome shotgun (WGS) entry which is preliminary data.</text>
</comment>
<gene>
    <name evidence="2" type="ORF">Fcan01_10332</name>
</gene>
<protein>
    <submittedName>
        <fullName evidence="2">Uncharacterized protein</fullName>
    </submittedName>
</protein>
<evidence type="ECO:0000256" key="1">
    <source>
        <dbReference type="SAM" id="Phobius"/>
    </source>
</evidence>
<dbReference type="OrthoDB" id="8298634at2759"/>
<keyword evidence="1" id="KW-0472">Membrane</keyword>
<evidence type="ECO:0000313" key="3">
    <source>
        <dbReference type="Proteomes" id="UP000198287"/>
    </source>
</evidence>
<sequence>MAKIWCLQELENKSKPVHANLLDFLQLLDKCTVQVFTVNSYFDKANPAEDLVVHQFQNPVLLEIMSPINRYRIVHKLGKRGKLNITKFPTNWLTEKSYSSKTKCHIVVVDIVQLTTSHYSKKTEKNEVLVEILAGMSRLREDPNYVVLLDTNLQWEDNLSQFNATHWNLFFHYYPDLTITSVLLVSMGQTKNLSILCYSCTRNVFVNRAEMLFPIDFVGMDTVSKIYRTLAQNLNGLSILHDSLPYGSKSVERFLSPGCSMLKNGVFTYEDRCVAGVLSGKFNYTVIISTRRHHFVGSASSHLLANQYIVSQYFFGEATTFRMAWVGVGTVYTDFKFQVFATYANTAWVALIAPFNGVTWIVIGATGFVTVGVIWWAGRFKRKGDIFIVLFWTIVSLLEESSAVMKALRRIVVKKYFPGFAIITGIWLLFGNLFGILYKGDMFTSLATKVLPTVPETWNDLLLGRERVPIVTSSTIDFHELDTNIRDKQASTMERLVVFEMLKIFPRESKMFKMVTSLKKRLLFFAHSQLEIALNSTNSQYLERKGNTSWIKLPQIFAVIDEHADLSILRRGFHVLGKYSGIPNLEMSLYTGRKPWFVKRNFFLKTFSRGLTALVESGIYYGWIESYRHYGLLHQVRWYVQNREYLRGELRNLPYL</sequence>
<dbReference type="EMBL" id="LNIX01000005">
    <property type="protein sequence ID" value="OXA54468.1"/>
    <property type="molecule type" value="Genomic_DNA"/>
</dbReference>
<dbReference type="Proteomes" id="UP000198287">
    <property type="component" value="Unassembled WGS sequence"/>
</dbReference>
<feature type="transmembrane region" description="Helical" evidence="1">
    <location>
        <begin position="416"/>
        <end position="438"/>
    </location>
</feature>
<reference evidence="2 3" key="1">
    <citation type="submission" date="2015-12" db="EMBL/GenBank/DDBJ databases">
        <title>The genome of Folsomia candida.</title>
        <authorList>
            <person name="Faddeeva A."/>
            <person name="Derks M.F."/>
            <person name="Anvar Y."/>
            <person name="Smit S."/>
            <person name="Van Straalen N."/>
            <person name="Roelofs D."/>
        </authorList>
    </citation>
    <scope>NUCLEOTIDE SEQUENCE [LARGE SCALE GENOMIC DNA]</scope>
    <source>
        <strain evidence="2 3">VU population</strain>
        <tissue evidence="2">Whole body</tissue>
    </source>
</reference>
<accession>A0A226EB95</accession>
<name>A0A226EB95_FOLCA</name>
<keyword evidence="3" id="KW-1185">Reference proteome</keyword>
<dbReference type="AlphaFoldDB" id="A0A226EB95"/>
<keyword evidence="1" id="KW-0812">Transmembrane</keyword>
<evidence type="ECO:0000313" key="2">
    <source>
        <dbReference type="EMBL" id="OXA54468.1"/>
    </source>
</evidence>
<proteinExistence type="predicted"/>
<feature type="transmembrane region" description="Helical" evidence="1">
    <location>
        <begin position="357"/>
        <end position="377"/>
    </location>
</feature>
<keyword evidence="1" id="KW-1133">Transmembrane helix</keyword>
<organism evidence="2 3">
    <name type="scientific">Folsomia candida</name>
    <name type="common">Springtail</name>
    <dbReference type="NCBI Taxonomy" id="158441"/>
    <lineage>
        <taxon>Eukaryota</taxon>
        <taxon>Metazoa</taxon>
        <taxon>Ecdysozoa</taxon>
        <taxon>Arthropoda</taxon>
        <taxon>Hexapoda</taxon>
        <taxon>Collembola</taxon>
        <taxon>Entomobryomorpha</taxon>
        <taxon>Isotomoidea</taxon>
        <taxon>Isotomidae</taxon>
        <taxon>Proisotominae</taxon>
        <taxon>Folsomia</taxon>
    </lineage>
</organism>